<sequence length="1368" mass="155969">MIAGLPMFVAPWSPEFTPEQPQLTSAVVPVELRGVPYLLFNKKSLSRIATAVGKPVSLAPETERKENFEVAKVWVRVNLLAELRTRIVTGFSNGREVEVTVTYPWLPSKCGHCGKFGHESRLCNHQSFKVAATAQRDKRSKSRGPKTQPQQRPGRSRSRSRITRTPRAIPAEEVSDRLDMGNQKKQEQEEVASSVAIKESESGPHISTEPLAEEVKPPPQKETRREKEVKSSQLISRDWDSRSPAVIVTHENVDAPVGPALQSRAENDAPFFLISNRKSGRKCFNLADKRQSLWEELSVMNATTPVSRSPWAVIGDFNQIMRSNQHSNHLELEVDISGMEDFNLAIQDCEVFEAQAKGLPFSWWNNQESNPISKKIDHALINQHWAHSFPEGYAEFLEPQQSDHAPCLFRLPALIRRPPKPFKFYHHIIGHPQYEETVRDSWNCGLIQGSAQFKVVRAFKLMKPALKRLNKRYYSGISERVKEQAHKVEELQRLLLTSPTKDLARLEHRERSKWRTLVTAEEKFFRQRSRVQWLHLGDRNTSFFHKSVVQRANRNHIHFLRDHEDRLLGSTDEIKTHSAEFFKGILGNTVLASSSITVDQLQSLLPFRCSDAQVSVLQKVVSDEEIKATVFALPLNKSPGPDGYSVEFLRASWEVVGGDILAAVHEFFRNGRLLKDIVNTAITLIPKMPEASKLGDYRPISCCNLLYKIISKIIANRMKPILLDCISPNQAAFLKGRSLGENVLLASELIRNYQKLNCPKSSMLKVDIRKSFDTVCWDFVLKLLEAQNFPPLFRCWISECISSPRFSVAINGELAGFFAGKKGLRQGDSISPYLFIMVMEVLSKLLDKAQLAGDFELHPKCMDLRITHHLFADDLLVFTDGSSRSIAGVASVMQEFKEVSGLEMNPDKSEIFFGGYNDDETVAISGASGIKLGTFPTRYLWLPLNPSRITLATLQPFVERITAKLHSWTVKLLSFAGKVRMIASVIYGMVNFWSSVFALPKSFYRKVDSLCAAFLWKNKTSNAVGARVSWKDVCRPKEEGGIEIRLLEDFERVFRLKLLWNFFANSGSLWVAWLKRNIFHRRGYWLTSDSNCFSGSVRSMIQLKESLSEFMRCEIRNGEKASFWFDVWCDLGPLKVFLGDQQDLLKWRLHILLTSTTPPSASLDEDVYLWRKASGNFGTIFSSKATWEFIRQHSPTQSWHKALWFKENIPRCTFISWLALLRRLPTRDRLRRWGMNVSPDCVLCSAHLETHHHLFFECSFSASLWQRFASAIWSKPPSDLHSAAAWINLQRSGNASQEQVVAKLLFQAIIYLLWKERNARIFSGTSLSSAVLSRDLDHLIRDRLLSFPATTISHRSLLEFCFSTFRPP</sequence>
<dbReference type="PANTHER" id="PTHR33116">
    <property type="entry name" value="REVERSE TRANSCRIPTASE ZINC-BINDING DOMAIN-CONTAINING PROTEIN-RELATED-RELATED"/>
    <property type="match status" value="1"/>
</dbReference>
<dbReference type="InterPro" id="IPR026960">
    <property type="entry name" value="RVT-Znf"/>
</dbReference>
<dbReference type="SUPFAM" id="SSF56672">
    <property type="entry name" value="DNA/RNA polymerases"/>
    <property type="match status" value="1"/>
</dbReference>
<dbReference type="InterPro" id="IPR000477">
    <property type="entry name" value="RT_dom"/>
</dbReference>
<accession>A0A6D2JR89</accession>
<evidence type="ECO:0000256" key="1">
    <source>
        <dbReference type="SAM" id="MobiDB-lite"/>
    </source>
</evidence>
<evidence type="ECO:0000259" key="2">
    <source>
        <dbReference type="PROSITE" id="PS50878"/>
    </source>
</evidence>
<feature type="compositionally biased region" description="Basic and acidic residues" evidence="1">
    <location>
        <begin position="213"/>
        <end position="230"/>
    </location>
</feature>
<dbReference type="PROSITE" id="PS50878">
    <property type="entry name" value="RT_POL"/>
    <property type="match status" value="1"/>
</dbReference>
<feature type="region of interest" description="Disordered" evidence="1">
    <location>
        <begin position="130"/>
        <end position="236"/>
    </location>
</feature>
<feature type="compositionally biased region" description="Basic and acidic residues" evidence="1">
    <location>
        <begin position="174"/>
        <end position="188"/>
    </location>
</feature>
<dbReference type="PANTHER" id="PTHR33116:SF78">
    <property type="entry name" value="OS12G0587133 PROTEIN"/>
    <property type="match status" value="1"/>
</dbReference>
<feature type="compositionally biased region" description="Basic residues" evidence="1">
    <location>
        <begin position="154"/>
        <end position="164"/>
    </location>
</feature>
<evidence type="ECO:0000313" key="4">
    <source>
        <dbReference type="Proteomes" id="UP000467841"/>
    </source>
</evidence>
<name>A0A6D2JR89_9BRAS</name>
<dbReference type="Proteomes" id="UP000467841">
    <property type="component" value="Unassembled WGS sequence"/>
</dbReference>
<dbReference type="CDD" id="cd01650">
    <property type="entry name" value="RT_nLTR_like"/>
    <property type="match status" value="1"/>
</dbReference>
<dbReference type="Pfam" id="PF00078">
    <property type="entry name" value="RVT_1"/>
    <property type="match status" value="1"/>
</dbReference>
<evidence type="ECO:0000313" key="3">
    <source>
        <dbReference type="EMBL" id="CAA7043519.1"/>
    </source>
</evidence>
<dbReference type="OrthoDB" id="1113510at2759"/>
<protein>
    <recommendedName>
        <fullName evidence="2">Reverse transcriptase domain-containing protein</fullName>
    </recommendedName>
</protein>
<reference evidence="3" key="1">
    <citation type="submission" date="2020-01" db="EMBL/GenBank/DDBJ databases">
        <authorList>
            <person name="Mishra B."/>
        </authorList>
    </citation>
    <scope>NUCLEOTIDE SEQUENCE [LARGE SCALE GENOMIC DNA]</scope>
</reference>
<keyword evidence="4" id="KW-1185">Reference proteome</keyword>
<dbReference type="Pfam" id="PF13966">
    <property type="entry name" value="zf-RVT"/>
    <property type="match status" value="1"/>
</dbReference>
<dbReference type="Gene3D" id="3.60.10.10">
    <property type="entry name" value="Endonuclease/exonuclease/phosphatase"/>
    <property type="match status" value="1"/>
</dbReference>
<proteinExistence type="predicted"/>
<organism evidence="3 4">
    <name type="scientific">Microthlaspi erraticum</name>
    <dbReference type="NCBI Taxonomy" id="1685480"/>
    <lineage>
        <taxon>Eukaryota</taxon>
        <taxon>Viridiplantae</taxon>
        <taxon>Streptophyta</taxon>
        <taxon>Embryophyta</taxon>
        <taxon>Tracheophyta</taxon>
        <taxon>Spermatophyta</taxon>
        <taxon>Magnoliopsida</taxon>
        <taxon>eudicotyledons</taxon>
        <taxon>Gunneridae</taxon>
        <taxon>Pentapetalae</taxon>
        <taxon>rosids</taxon>
        <taxon>malvids</taxon>
        <taxon>Brassicales</taxon>
        <taxon>Brassicaceae</taxon>
        <taxon>Coluteocarpeae</taxon>
        <taxon>Microthlaspi</taxon>
    </lineage>
</organism>
<feature type="domain" description="Reverse transcriptase" evidence="2">
    <location>
        <begin position="666"/>
        <end position="946"/>
    </location>
</feature>
<dbReference type="InterPro" id="IPR036691">
    <property type="entry name" value="Endo/exonu/phosph_ase_sf"/>
</dbReference>
<dbReference type="SUPFAM" id="SSF56219">
    <property type="entry name" value="DNase I-like"/>
    <property type="match status" value="1"/>
</dbReference>
<dbReference type="InterPro" id="IPR043502">
    <property type="entry name" value="DNA/RNA_pol_sf"/>
</dbReference>
<gene>
    <name evidence="3" type="ORF">MERR_LOCUS30754</name>
</gene>
<comment type="caution">
    <text evidence="3">The sequence shown here is derived from an EMBL/GenBank/DDBJ whole genome shotgun (WGS) entry which is preliminary data.</text>
</comment>
<dbReference type="EMBL" id="CACVBM020001282">
    <property type="protein sequence ID" value="CAA7043519.1"/>
    <property type="molecule type" value="Genomic_DNA"/>
</dbReference>